<gene>
    <name evidence="1" type="ORF">RG47T_5226</name>
</gene>
<evidence type="ECO:0000313" key="2">
    <source>
        <dbReference type="Proteomes" id="UP000186720"/>
    </source>
</evidence>
<dbReference type="SUPFAM" id="SSF46689">
    <property type="entry name" value="Homeodomain-like"/>
    <property type="match status" value="1"/>
</dbReference>
<evidence type="ECO:0008006" key="3">
    <source>
        <dbReference type="Google" id="ProtNLM"/>
    </source>
</evidence>
<organism evidence="1 2">
    <name type="scientific">Mucilaginibacter polytrichastri</name>
    <dbReference type="NCBI Taxonomy" id="1302689"/>
    <lineage>
        <taxon>Bacteria</taxon>
        <taxon>Pseudomonadati</taxon>
        <taxon>Bacteroidota</taxon>
        <taxon>Sphingobacteriia</taxon>
        <taxon>Sphingobacteriales</taxon>
        <taxon>Sphingobacteriaceae</taxon>
        <taxon>Mucilaginibacter</taxon>
    </lineage>
</organism>
<dbReference type="AlphaFoldDB" id="A0A1Q5ZS00"/>
<dbReference type="RefSeq" id="WP_074493862.1">
    <property type="nucleotide sequence ID" value="NZ_FPAM01000021.1"/>
</dbReference>
<dbReference type="STRING" id="1302689.RG47T_5226"/>
<dbReference type="Proteomes" id="UP000186720">
    <property type="component" value="Unassembled WGS sequence"/>
</dbReference>
<accession>A0A1Q5ZS00</accession>
<reference evidence="1 2" key="1">
    <citation type="submission" date="2016-11" db="EMBL/GenBank/DDBJ databases">
        <title>Whole Genome Sequencing of Mucilaginibacter polytrichastri RG4-7(T) isolated from the moss sample.</title>
        <authorList>
            <person name="Li Y."/>
        </authorList>
    </citation>
    <scope>NUCLEOTIDE SEQUENCE [LARGE SCALE GENOMIC DNA]</scope>
    <source>
        <strain evidence="1 2">RG4-7</strain>
    </source>
</reference>
<dbReference type="EMBL" id="MPPL01000002">
    <property type="protein sequence ID" value="OKS84536.1"/>
    <property type="molecule type" value="Genomic_DNA"/>
</dbReference>
<protein>
    <recommendedName>
        <fullName evidence="3">HTH tetR-type domain-containing protein</fullName>
    </recommendedName>
</protein>
<dbReference type="InterPro" id="IPR009057">
    <property type="entry name" value="Homeodomain-like_sf"/>
</dbReference>
<proteinExistence type="predicted"/>
<keyword evidence="2" id="KW-1185">Reference proteome</keyword>
<dbReference type="OrthoDB" id="836882at2"/>
<evidence type="ECO:0000313" key="1">
    <source>
        <dbReference type="EMBL" id="OKS84536.1"/>
    </source>
</evidence>
<comment type="caution">
    <text evidence="1">The sequence shown here is derived from an EMBL/GenBank/DDBJ whole genome shotgun (WGS) entry which is preliminary data.</text>
</comment>
<name>A0A1Q5ZS00_9SPHI</name>
<dbReference type="Gene3D" id="1.10.357.10">
    <property type="entry name" value="Tetracycline Repressor, domain 2"/>
    <property type="match status" value="1"/>
</dbReference>
<sequence length="214" mass="24557">MKGNANSKQIKNKELTKEKLIWALGETIKLEGFNSLNGSKIARRAEVDRKLINRYFGGLNKLIERYVEKTDYWLIFLEDMNELLKSNEFPGSKELITSLLQNQFLYFFAQKDMQRLILWELTSKSETMKRTHNAREMMGQGLLELTDLHFKNSNVNFRAIGALIVGGIYYTILHTINNGGKFTDIDISTEPGRADITKAIAQIVDWAYLAAVDQ</sequence>